<keyword evidence="2" id="KW-1185">Reference proteome</keyword>
<gene>
    <name evidence="1" type="ORF">Pmar_PMAR010962</name>
</gene>
<protein>
    <submittedName>
        <fullName evidence="1">Uncharacterized protein</fullName>
    </submittedName>
</protein>
<reference evidence="1 2" key="1">
    <citation type="submission" date="2008-07" db="EMBL/GenBank/DDBJ databases">
        <authorList>
            <person name="El-Sayed N."/>
            <person name="Caler E."/>
            <person name="Inman J."/>
            <person name="Amedeo P."/>
            <person name="Hass B."/>
            <person name="Wortman J."/>
        </authorList>
    </citation>
    <scope>NUCLEOTIDE SEQUENCE [LARGE SCALE GENOMIC DNA]</scope>
    <source>
        <strain evidence="2">ATCC 50983 / TXsc</strain>
    </source>
</reference>
<name>C5LUG6_PERM5</name>
<dbReference type="EMBL" id="GG685476">
    <property type="protein sequence ID" value="EEQ99699.1"/>
    <property type="molecule type" value="Genomic_DNA"/>
</dbReference>
<dbReference type="GeneID" id="9051615"/>
<sequence>MADTDSNLLVNNYTDVEEELLDNTVAEEDPSKFLLGLLHGHYKIDDAQDSSEGSVYST</sequence>
<organism evidence="2">
    <name type="scientific">Perkinsus marinus (strain ATCC 50983 / TXsc)</name>
    <dbReference type="NCBI Taxonomy" id="423536"/>
    <lineage>
        <taxon>Eukaryota</taxon>
        <taxon>Sar</taxon>
        <taxon>Alveolata</taxon>
        <taxon>Perkinsozoa</taxon>
        <taxon>Perkinsea</taxon>
        <taxon>Perkinsida</taxon>
        <taxon>Perkinsidae</taxon>
        <taxon>Perkinsus</taxon>
    </lineage>
</organism>
<proteinExistence type="predicted"/>
<accession>C5LUG6</accession>
<dbReference type="OrthoDB" id="10290491at2759"/>
<dbReference type="Proteomes" id="UP000007800">
    <property type="component" value="Unassembled WGS sequence"/>
</dbReference>
<evidence type="ECO:0000313" key="2">
    <source>
        <dbReference type="Proteomes" id="UP000007800"/>
    </source>
</evidence>
<dbReference type="RefSeq" id="XP_002766982.1">
    <property type="nucleotide sequence ID" value="XM_002766936.1"/>
</dbReference>
<evidence type="ECO:0000313" key="1">
    <source>
        <dbReference type="EMBL" id="EEQ99699.1"/>
    </source>
</evidence>
<dbReference type="AlphaFoldDB" id="C5LUG6"/>
<dbReference type="InParanoid" id="C5LUG6"/>